<proteinExistence type="predicted"/>
<feature type="compositionally biased region" description="Polar residues" evidence="3">
    <location>
        <begin position="255"/>
        <end position="266"/>
    </location>
</feature>
<dbReference type="AlphaFoldDB" id="A0A835F5Z3"/>
<sequence>MAGQAGNPTNHISPHVIGGAFVQQYYHILHEQPDQVHKFYQESSILGRPESNGTMAYVTTLNSIDEQILSMDFRNYLTEIETADAQLSHKDGVLIVVTGSMTSEQGVCRRFTQSFFLAPQESGGYFVLNDVFRFISERKPAEINQVVTQENGSSQNGISAPEPCSALPEPTPANRNVILDHVTTENIVTERQISNPSVNGAAVENNVNAKPPVQVAKEDSKKAQATAPPPPAPTQTDVTRKSYASIVKDMKEGPPTTQVAKTTPSVAKQKPAPKPVSKAVEGPEKSSVKPTQANETSDGIVAQNNSSRNEQGYSIFVKHLPYSTNVEILEEEFKRFGAIKPGGVQVRHNKDDHFVYGFVEYESQQSMQAAIEASSIHMEDKEVRIEAKRANSRGGRFQSGRGVYHGDNFRGRGGGYVDNANYRGGDNFNRRNEENFNRRIEGESYNRRNEGEFYNRRNDGEMYNRRNDGENYNRRNDGENYNRRNDGENYNRRNDGENYNRRNDGENYNRRNDGENYNRRNDGENYNRRNDGENYNRRNDSGENYNRRSNFRNQNEFSGRGRGPPPPGNGYEQNGNGVHPPRPFQNGNARFGRVNSGPKQAPVAA</sequence>
<dbReference type="Gramene" id="Dexi9B01G0031180.1">
    <property type="protein sequence ID" value="Dexi9B01G0031180.1:cds"/>
    <property type="gene ID" value="Dexi9B01G0031180"/>
</dbReference>
<evidence type="ECO:0000256" key="1">
    <source>
        <dbReference type="ARBA" id="ARBA00022884"/>
    </source>
</evidence>
<dbReference type="InterPro" id="IPR000504">
    <property type="entry name" value="RRM_dom"/>
</dbReference>
<dbReference type="PANTHER" id="PTHR10693">
    <property type="entry name" value="RAS GTPASE-ACTIVATING PROTEIN-BINDING PROTEIN"/>
    <property type="match status" value="1"/>
</dbReference>
<evidence type="ECO:0000259" key="5">
    <source>
        <dbReference type="PROSITE" id="PS50177"/>
    </source>
</evidence>
<reference evidence="6" key="1">
    <citation type="submission" date="2020-07" db="EMBL/GenBank/DDBJ databases">
        <title>Genome sequence and genetic diversity analysis of an under-domesticated orphan crop, white fonio (Digitaria exilis).</title>
        <authorList>
            <person name="Bennetzen J.L."/>
            <person name="Chen S."/>
            <person name="Ma X."/>
            <person name="Wang X."/>
            <person name="Yssel A.E.J."/>
            <person name="Chaluvadi S.R."/>
            <person name="Johnson M."/>
            <person name="Gangashetty P."/>
            <person name="Hamidou F."/>
            <person name="Sanogo M.D."/>
            <person name="Zwaenepoel A."/>
            <person name="Wallace J."/>
            <person name="Van De Peer Y."/>
            <person name="Van Deynze A."/>
        </authorList>
    </citation>
    <scope>NUCLEOTIDE SEQUENCE</scope>
    <source>
        <tissue evidence="6">Leaves</tissue>
    </source>
</reference>
<dbReference type="SUPFAM" id="SSF54427">
    <property type="entry name" value="NTF2-like"/>
    <property type="match status" value="1"/>
</dbReference>
<dbReference type="OrthoDB" id="339151at2759"/>
<dbReference type="GO" id="GO:0003729">
    <property type="term" value="F:mRNA binding"/>
    <property type="evidence" value="ECO:0007669"/>
    <property type="project" value="TreeGrafter"/>
</dbReference>
<dbReference type="GO" id="GO:0005829">
    <property type="term" value="C:cytosol"/>
    <property type="evidence" value="ECO:0007669"/>
    <property type="project" value="TreeGrafter"/>
</dbReference>
<dbReference type="GO" id="GO:1990904">
    <property type="term" value="C:ribonucleoprotein complex"/>
    <property type="evidence" value="ECO:0007669"/>
    <property type="project" value="TreeGrafter"/>
</dbReference>
<dbReference type="InterPro" id="IPR018222">
    <property type="entry name" value="Nuclear_transport_factor_2_euk"/>
</dbReference>
<dbReference type="Proteomes" id="UP000636709">
    <property type="component" value="Unassembled WGS sequence"/>
</dbReference>
<feature type="domain" description="RRM" evidence="4">
    <location>
        <begin position="313"/>
        <end position="390"/>
    </location>
</feature>
<protein>
    <submittedName>
        <fullName evidence="6">Uncharacterized protein</fullName>
    </submittedName>
</protein>
<dbReference type="InterPro" id="IPR032710">
    <property type="entry name" value="NTF2-like_dom_sf"/>
</dbReference>
<dbReference type="InterPro" id="IPR035979">
    <property type="entry name" value="RBD_domain_sf"/>
</dbReference>
<evidence type="ECO:0000313" key="6">
    <source>
        <dbReference type="EMBL" id="KAF8728995.1"/>
    </source>
</evidence>
<dbReference type="Gene3D" id="3.30.70.330">
    <property type="match status" value="1"/>
</dbReference>
<dbReference type="SUPFAM" id="SSF54928">
    <property type="entry name" value="RNA-binding domain, RBD"/>
    <property type="match status" value="1"/>
</dbReference>
<organism evidence="6 7">
    <name type="scientific">Digitaria exilis</name>
    <dbReference type="NCBI Taxonomy" id="1010633"/>
    <lineage>
        <taxon>Eukaryota</taxon>
        <taxon>Viridiplantae</taxon>
        <taxon>Streptophyta</taxon>
        <taxon>Embryophyta</taxon>
        <taxon>Tracheophyta</taxon>
        <taxon>Spermatophyta</taxon>
        <taxon>Magnoliopsida</taxon>
        <taxon>Liliopsida</taxon>
        <taxon>Poales</taxon>
        <taxon>Poaceae</taxon>
        <taxon>PACMAD clade</taxon>
        <taxon>Panicoideae</taxon>
        <taxon>Panicodae</taxon>
        <taxon>Paniceae</taxon>
        <taxon>Anthephorinae</taxon>
        <taxon>Digitaria</taxon>
    </lineage>
</organism>
<dbReference type="Pfam" id="PF00076">
    <property type="entry name" value="RRM_1"/>
    <property type="match status" value="1"/>
</dbReference>
<dbReference type="Pfam" id="PF02136">
    <property type="entry name" value="NTF2"/>
    <property type="match status" value="1"/>
</dbReference>
<dbReference type="CDD" id="cd00590">
    <property type="entry name" value="RRM_SF"/>
    <property type="match status" value="1"/>
</dbReference>
<dbReference type="FunFam" id="3.10.450.50:FF:000003">
    <property type="entry name" value="Nuclear transport factor 2 family protein"/>
    <property type="match status" value="1"/>
</dbReference>
<accession>A0A835F5Z3</accession>
<feature type="region of interest" description="Disordered" evidence="3">
    <location>
        <begin position="213"/>
        <end position="306"/>
    </location>
</feature>
<dbReference type="CDD" id="cd00780">
    <property type="entry name" value="NTF2"/>
    <property type="match status" value="1"/>
</dbReference>
<dbReference type="PANTHER" id="PTHR10693:SF75">
    <property type="entry name" value="NUCLEAR TRANSPORT FACTOR 2"/>
    <property type="match status" value="1"/>
</dbReference>
<name>A0A835F5Z3_9POAL</name>
<dbReference type="InterPro" id="IPR039539">
    <property type="entry name" value="Ras_GTPase_bind_prot"/>
</dbReference>
<feature type="domain" description="NTF2" evidence="5">
    <location>
        <begin position="17"/>
        <end position="134"/>
    </location>
</feature>
<feature type="region of interest" description="Disordered" evidence="3">
    <location>
        <begin position="389"/>
        <end position="431"/>
    </location>
</feature>
<feature type="compositionally biased region" description="Polar residues" evidence="3">
    <location>
        <begin position="542"/>
        <end position="557"/>
    </location>
</feature>
<evidence type="ECO:0000313" key="7">
    <source>
        <dbReference type="Proteomes" id="UP000636709"/>
    </source>
</evidence>
<dbReference type="PROSITE" id="PS50177">
    <property type="entry name" value="NTF2_DOMAIN"/>
    <property type="match status" value="1"/>
</dbReference>
<dbReference type="SMART" id="SM00360">
    <property type="entry name" value="RRM"/>
    <property type="match status" value="1"/>
</dbReference>
<keyword evidence="1 2" id="KW-0694">RNA-binding</keyword>
<evidence type="ECO:0000259" key="4">
    <source>
        <dbReference type="PROSITE" id="PS50102"/>
    </source>
</evidence>
<gene>
    <name evidence="6" type="ORF">HU200_018303</name>
</gene>
<evidence type="ECO:0000256" key="3">
    <source>
        <dbReference type="SAM" id="MobiDB-lite"/>
    </source>
</evidence>
<keyword evidence="7" id="KW-1185">Reference proteome</keyword>
<feature type="compositionally biased region" description="Basic and acidic residues" evidence="3">
    <location>
        <begin position="459"/>
        <end position="541"/>
    </location>
</feature>
<dbReference type="Gene3D" id="3.10.450.50">
    <property type="match status" value="1"/>
</dbReference>
<dbReference type="PROSITE" id="PS50102">
    <property type="entry name" value="RRM"/>
    <property type="match status" value="1"/>
</dbReference>
<comment type="caution">
    <text evidence="6">The sequence shown here is derived from an EMBL/GenBank/DDBJ whole genome shotgun (WGS) entry which is preliminary data.</text>
</comment>
<dbReference type="EMBL" id="JACEFO010001626">
    <property type="protein sequence ID" value="KAF8728995.1"/>
    <property type="molecule type" value="Genomic_DNA"/>
</dbReference>
<evidence type="ECO:0000256" key="2">
    <source>
        <dbReference type="PROSITE-ProRule" id="PRU00176"/>
    </source>
</evidence>
<dbReference type="InterPro" id="IPR002075">
    <property type="entry name" value="NTF2_dom"/>
</dbReference>
<feature type="compositionally biased region" description="Polar residues" evidence="3">
    <location>
        <begin position="288"/>
        <end position="306"/>
    </location>
</feature>
<feature type="region of interest" description="Disordered" evidence="3">
    <location>
        <begin position="459"/>
        <end position="605"/>
    </location>
</feature>
<dbReference type="InterPro" id="IPR012677">
    <property type="entry name" value="Nucleotide-bd_a/b_plait_sf"/>
</dbReference>